<evidence type="ECO:0000256" key="1">
    <source>
        <dbReference type="SAM" id="MobiDB-lite"/>
    </source>
</evidence>
<reference evidence="3" key="1">
    <citation type="journal article" date="2020" name="Stud. Mycol.">
        <title>101 Dothideomycetes genomes: A test case for predicting lifestyles and emergence of pathogens.</title>
        <authorList>
            <person name="Haridas S."/>
            <person name="Albert R."/>
            <person name="Binder M."/>
            <person name="Bloem J."/>
            <person name="LaButti K."/>
            <person name="Salamov A."/>
            <person name="Andreopoulos B."/>
            <person name="Baker S."/>
            <person name="Barry K."/>
            <person name="Bills G."/>
            <person name="Bluhm B."/>
            <person name="Cannon C."/>
            <person name="Castanera R."/>
            <person name="Culley D."/>
            <person name="Daum C."/>
            <person name="Ezra D."/>
            <person name="Gonzalez J."/>
            <person name="Henrissat B."/>
            <person name="Kuo A."/>
            <person name="Liang C."/>
            <person name="Lipzen A."/>
            <person name="Lutzoni F."/>
            <person name="Magnuson J."/>
            <person name="Mondo S."/>
            <person name="Nolan M."/>
            <person name="Ohm R."/>
            <person name="Pangilinan J."/>
            <person name="Park H.-J."/>
            <person name="Ramirez L."/>
            <person name="Alfaro M."/>
            <person name="Sun H."/>
            <person name="Tritt A."/>
            <person name="Yoshinaga Y."/>
            <person name="Zwiers L.-H."/>
            <person name="Turgeon B."/>
            <person name="Goodwin S."/>
            <person name="Spatafora J."/>
            <person name="Crous P."/>
            <person name="Grigoriev I."/>
        </authorList>
    </citation>
    <scope>NUCLEOTIDE SEQUENCE [LARGE SCALE GENOMIC DNA]</scope>
    <source>
        <strain evidence="3">CBS 304.66</strain>
    </source>
</reference>
<evidence type="ECO:0000313" key="3">
    <source>
        <dbReference type="Proteomes" id="UP000800093"/>
    </source>
</evidence>
<comment type="caution">
    <text evidence="2">The sequence shown here is derived from an EMBL/GenBank/DDBJ whole genome shotgun (WGS) entry which is preliminary data.</text>
</comment>
<dbReference type="AlphaFoldDB" id="A0A9P4NDE6"/>
<dbReference type="Proteomes" id="UP000800093">
    <property type="component" value="Unassembled WGS sequence"/>
</dbReference>
<evidence type="ECO:0000313" key="2">
    <source>
        <dbReference type="EMBL" id="KAF2271187.1"/>
    </source>
</evidence>
<accession>A0A9P4NDE6</accession>
<organism evidence="2 3">
    <name type="scientific">Lojkania enalia</name>
    <dbReference type="NCBI Taxonomy" id="147567"/>
    <lineage>
        <taxon>Eukaryota</taxon>
        <taxon>Fungi</taxon>
        <taxon>Dikarya</taxon>
        <taxon>Ascomycota</taxon>
        <taxon>Pezizomycotina</taxon>
        <taxon>Dothideomycetes</taxon>
        <taxon>Pleosporomycetidae</taxon>
        <taxon>Pleosporales</taxon>
        <taxon>Pleosporales incertae sedis</taxon>
        <taxon>Lojkania</taxon>
    </lineage>
</organism>
<proteinExistence type="predicted"/>
<feature type="region of interest" description="Disordered" evidence="1">
    <location>
        <begin position="61"/>
        <end position="85"/>
    </location>
</feature>
<sequence>MQLNINPWLEIEGNAAPLGSLQVSLYSVIDKSIFSHSTAGRPLLGATVVLLLYRGQLSAGLGTEHGSRDRSSPRIGTTRHPQTRSRTSWNSYCRMNITPAGSSFALLDEDRLAICCDRSTHYVRDRSSVSVPKVRKIVGRSKGDDHGNASRRLGFTHERLVTQEWT</sequence>
<name>A0A9P4NDE6_9PLEO</name>
<protein>
    <submittedName>
        <fullName evidence="2">Uncharacterized protein</fullName>
    </submittedName>
</protein>
<keyword evidence="3" id="KW-1185">Reference proteome</keyword>
<dbReference type="EMBL" id="ML986578">
    <property type="protein sequence ID" value="KAF2271187.1"/>
    <property type="molecule type" value="Genomic_DNA"/>
</dbReference>
<gene>
    <name evidence="2" type="ORF">CC78DRAFT_573562</name>
</gene>